<evidence type="ECO:0000313" key="10">
    <source>
        <dbReference type="Ensembl" id="ENSCMIP00000032474.1"/>
    </source>
</evidence>
<reference evidence="10" key="4">
    <citation type="submission" date="2025-08" db="UniProtKB">
        <authorList>
            <consortium name="Ensembl"/>
        </authorList>
    </citation>
    <scope>IDENTIFICATION</scope>
</reference>
<evidence type="ECO:0000256" key="4">
    <source>
        <dbReference type="ARBA" id="ARBA00022692"/>
    </source>
</evidence>
<dbReference type="PRINTS" id="PR02025">
    <property type="entry name" value="AQUAPORIN12"/>
</dbReference>
<feature type="transmembrane region" description="Helical" evidence="8">
    <location>
        <begin position="7"/>
        <end position="25"/>
    </location>
</feature>
<dbReference type="Gene3D" id="1.20.1080.10">
    <property type="entry name" value="Glycerol uptake facilitator protein"/>
    <property type="match status" value="1"/>
</dbReference>
<dbReference type="Proteomes" id="UP000314986">
    <property type="component" value="Unassembled WGS sequence"/>
</dbReference>
<feature type="transmembrane region" description="Helical" evidence="8">
    <location>
        <begin position="64"/>
        <end position="82"/>
    </location>
</feature>
<dbReference type="InterPro" id="IPR023265">
    <property type="entry name" value="Aquaporin_12"/>
</dbReference>
<comment type="subcellular location">
    <subcellularLocation>
        <location evidence="1">Membrane</location>
        <topology evidence="1">Multi-pass membrane protein</topology>
    </subcellularLocation>
</comment>
<evidence type="ECO:0000256" key="6">
    <source>
        <dbReference type="ARBA" id="ARBA00022989"/>
    </source>
</evidence>
<reference evidence="11" key="3">
    <citation type="journal article" date="2014" name="Nature">
        <title>Elephant shark genome provides unique insights into gnathostome evolution.</title>
        <authorList>
            <consortium name="International Elephant Shark Genome Sequencing Consortium"/>
            <person name="Venkatesh B."/>
            <person name="Lee A.P."/>
            <person name="Ravi V."/>
            <person name="Maurya A.K."/>
            <person name="Lian M.M."/>
            <person name="Swann J.B."/>
            <person name="Ohta Y."/>
            <person name="Flajnik M.F."/>
            <person name="Sutoh Y."/>
            <person name="Kasahara M."/>
            <person name="Hoon S."/>
            <person name="Gangu V."/>
            <person name="Roy S.W."/>
            <person name="Irimia M."/>
            <person name="Korzh V."/>
            <person name="Kondrychyn I."/>
            <person name="Lim Z.W."/>
            <person name="Tay B.H."/>
            <person name="Tohari S."/>
            <person name="Kong K.W."/>
            <person name="Ho S."/>
            <person name="Lorente-Galdos B."/>
            <person name="Quilez J."/>
            <person name="Marques-Bonet T."/>
            <person name="Raney B.J."/>
            <person name="Ingham P.W."/>
            <person name="Tay A."/>
            <person name="Hillier L.W."/>
            <person name="Minx P."/>
            <person name="Boehm T."/>
            <person name="Wilson R.K."/>
            <person name="Brenner S."/>
            <person name="Warren W.C."/>
        </authorList>
    </citation>
    <scope>NUCLEOTIDE SEQUENCE [LARGE SCALE GENOMIC DNA]</scope>
</reference>
<dbReference type="Pfam" id="PF00230">
    <property type="entry name" value="MIP"/>
    <property type="match status" value="1"/>
</dbReference>
<evidence type="ECO:0000256" key="2">
    <source>
        <dbReference type="ARBA" id="ARBA00005900"/>
    </source>
</evidence>
<dbReference type="PIRSF" id="PIRSF017529">
    <property type="entry name" value="Aquaporin_11/12"/>
    <property type="match status" value="1"/>
</dbReference>
<feature type="compositionally biased region" description="Basic and acidic residues" evidence="9">
    <location>
        <begin position="282"/>
        <end position="300"/>
    </location>
</feature>
<dbReference type="AlphaFoldDB" id="A0A4W3IPY3"/>
<evidence type="ECO:0000256" key="3">
    <source>
        <dbReference type="ARBA" id="ARBA00022448"/>
    </source>
</evidence>
<proteinExistence type="inferred from homology"/>
<comment type="similarity">
    <text evidence="2">Belongs to the MIP/aquaporin (TC 1.A.8) family. AQP11/AQP12 subfamily.</text>
</comment>
<keyword evidence="6 8" id="KW-1133">Transmembrane helix</keyword>
<dbReference type="InterPro" id="IPR051883">
    <property type="entry name" value="AQP11/12_channel"/>
</dbReference>
<dbReference type="FunFam" id="1.20.1080.10:FF:000018">
    <property type="entry name" value="Aquaporin"/>
    <property type="match status" value="1"/>
</dbReference>
<keyword evidence="5" id="KW-0677">Repeat</keyword>
<keyword evidence="11" id="KW-1185">Reference proteome</keyword>
<dbReference type="InterPro" id="IPR016697">
    <property type="entry name" value="Aquaporin_11/12"/>
</dbReference>
<evidence type="ECO:0000313" key="11">
    <source>
        <dbReference type="Proteomes" id="UP000314986"/>
    </source>
</evidence>
<reference evidence="11" key="2">
    <citation type="journal article" date="2007" name="PLoS Biol.">
        <title>Survey sequencing and comparative analysis of the elephant shark (Callorhinchus milii) genome.</title>
        <authorList>
            <person name="Venkatesh B."/>
            <person name="Kirkness E.F."/>
            <person name="Loh Y.H."/>
            <person name="Halpern A.L."/>
            <person name="Lee A.P."/>
            <person name="Johnson J."/>
            <person name="Dandona N."/>
            <person name="Viswanathan L.D."/>
            <person name="Tay A."/>
            <person name="Venter J.C."/>
            <person name="Strausberg R.L."/>
            <person name="Brenner S."/>
        </authorList>
    </citation>
    <scope>NUCLEOTIDE SEQUENCE [LARGE SCALE GENOMIC DNA]</scope>
</reference>
<keyword evidence="7 8" id="KW-0472">Membrane</keyword>
<dbReference type="OMA" id="MIKNLMA"/>
<dbReference type="GO" id="GO:0015267">
    <property type="term" value="F:channel activity"/>
    <property type="evidence" value="ECO:0007669"/>
    <property type="project" value="InterPro"/>
</dbReference>
<feature type="transmembrane region" description="Helical" evidence="8">
    <location>
        <begin position="231"/>
        <end position="258"/>
    </location>
</feature>
<evidence type="ECO:0000256" key="5">
    <source>
        <dbReference type="ARBA" id="ARBA00022737"/>
    </source>
</evidence>
<evidence type="ECO:0000256" key="8">
    <source>
        <dbReference type="PIRNR" id="PIRNR017529"/>
    </source>
</evidence>
<keyword evidence="3" id="KW-0813">Transport</keyword>
<evidence type="ECO:0000256" key="1">
    <source>
        <dbReference type="ARBA" id="ARBA00004141"/>
    </source>
</evidence>
<dbReference type="PANTHER" id="PTHR21191">
    <property type="entry name" value="AQUAPORIN"/>
    <property type="match status" value="1"/>
</dbReference>
<dbReference type="Ensembl" id="ENSCMIT00000032967.1">
    <property type="protein sequence ID" value="ENSCMIP00000032474.1"/>
    <property type="gene ID" value="ENSCMIG00000013867.1"/>
</dbReference>
<organism evidence="10 11">
    <name type="scientific">Callorhinchus milii</name>
    <name type="common">Ghost shark</name>
    <dbReference type="NCBI Taxonomy" id="7868"/>
    <lineage>
        <taxon>Eukaryota</taxon>
        <taxon>Metazoa</taxon>
        <taxon>Chordata</taxon>
        <taxon>Craniata</taxon>
        <taxon>Vertebrata</taxon>
        <taxon>Chondrichthyes</taxon>
        <taxon>Holocephali</taxon>
        <taxon>Chimaeriformes</taxon>
        <taxon>Callorhinchidae</taxon>
        <taxon>Callorhinchus</taxon>
    </lineage>
</organism>
<dbReference type="GeneTree" id="ENSGT00530000063816"/>
<protein>
    <recommendedName>
        <fullName evidence="8">Aquaporin</fullName>
    </recommendedName>
</protein>
<feature type="region of interest" description="Disordered" evidence="9">
    <location>
        <begin position="272"/>
        <end position="304"/>
    </location>
</feature>
<feature type="transmembrane region" description="Helical" evidence="8">
    <location>
        <begin position="31"/>
        <end position="52"/>
    </location>
</feature>
<evidence type="ECO:0000256" key="7">
    <source>
        <dbReference type="ARBA" id="ARBA00023136"/>
    </source>
</evidence>
<dbReference type="InterPro" id="IPR000425">
    <property type="entry name" value="MIP"/>
</dbReference>
<reference evidence="10" key="5">
    <citation type="submission" date="2025-09" db="UniProtKB">
        <authorList>
            <consortium name="Ensembl"/>
        </authorList>
    </citation>
    <scope>IDENTIFICATION</scope>
</reference>
<dbReference type="SUPFAM" id="SSF81338">
    <property type="entry name" value="Aquaporin-like"/>
    <property type="match status" value="1"/>
</dbReference>
<accession>A0A4W3IPY3</accession>
<dbReference type="InterPro" id="IPR023271">
    <property type="entry name" value="Aquaporin-like"/>
</dbReference>
<dbReference type="GO" id="GO:0016020">
    <property type="term" value="C:membrane"/>
    <property type="evidence" value="ECO:0007669"/>
    <property type="project" value="UniProtKB-SubCell"/>
</dbReference>
<evidence type="ECO:0000256" key="9">
    <source>
        <dbReference type="SAM" id="MobiDB-lite"/>
    </source>
</evidence>
<reference evidence="11" key="1">
    <citation type="journal article" date="2006" name="Science">
        <title>Ancient noncoding elements conserved in the human genome.</title>
        <authorList>
            <person name="Venkatesh B."/>
            <person name="Kirkness E.F."/>
            <person name="Loh Y.H."/>
            <person name="Halpern A.L."/>
            <person name="Lee A.P."/>
            <person name="Johnson J."/>
            <person name="Dandona N."/>
            <person name="Viswanathan L.D."/>
            <person name="Tay A."/>
            <person name="Venter J.C."/>
            <person name="Strausberg R.L."/>
            <person name="Brenner S."/>
        </authorList>
    </citation>
    <scope>NUCLEOTIDE SEQUENCE [LARGE SCALE GENOMIC DNA]</scope>
</reference>
<keyword evidence="4 8" id="KW-0812">Transmembrane</keyword>
<dbReference type="PANTHER" id="PTHR21191:SF8">
    <property type="entry name" value="AQUAPORIN-12A-RELATED"/>
    <property type="match status" value="1"/>
</dbReference>
<dbReference type="GO" id="GO:0005737">
    <property type="term" value="C:cytoplasm"/>
    <property type="evidence" value="ECO:0007669"/>
    <property type="project" value="TreeGrafter"/>
</dbReference>
<sequence>MAGLNVSFGYFCMVIAICEFVRRISRKLLPIHIYSNLVVEFVSCFQLAACWFEREMLVEIGSWGGGYGTDVVTTLLFVLFLIHEATFDGAEANPLVTMQELLRYNSSMKASIVKLFAQFGGTELARIVAKIYWSWELTDFHLIQNLMAIDCSSSIKTSIGQGIFAEATCAFLFHLVLMKLERTIVGYRIIFKALLITALVYIVGPYTAALFNPALAFSFTFHCSGNTWSEYMAVYWLSPFVAMFLAVFLFNGNVPLLFSTNLMYSQKPKYKIPKGKSTPEAGENKSTKREKGDERLENNRRGGNKRVKFTPFGLQCFMWL</sequence>
<dbReference type="InParanoid" id="A0A4W3IPY3"/>
<name>A0A4W3IPY3_CALMI</name>
<feature type="transmembrane region" description="Helical" evidence="8">
    <location>
        <begin position="189"/>
        <end position="211"/>
    </location>
</feature>